<feature type="compositionally biased region" description="Polar residues" evidence="1">
    <location>
        <begin position="1"/>
        <end position="10"/>
    </location>
</feature>
<feature type="compositionally biased region" description="Basic and acidic residues" evidence="1">
    <location>
        <begin position="104"/>
        <end position="128"/>
    </location>
</feature>
<sequence>MAPVFQSSYPEDTPGSGRQRRSSSKSPPSAQARHSPWVSRTHSRDREGLRPSWSRSGVGASYPFNRPGSRERPPGLRNYDFSSSSFSCGGYRYHQHHYVGNRQWAEDCEKEKEESYRQRRLKERERIGELGAPEVWGLSPKFPEPDSDEHTPVEDEEVKTKKSSSSDSSSEEKRKKAGRSKNKKKRKKKSKRKHRTYSDNSDSDSDSDTNSSSDDKRRVKKSRRKRNAELKSPRKRRLRRLKKNPVTQAIRIQKGSWQKTSGLSSQRLQITWI</sequence>
<organism evidence="2">
    <name type="scientific">Bos taurus</name>
    <name type="common">Bovine</name>
    <dbReference type="NCBI Taxonomy" id="9913"/>
    <lineage>
        <taxon>Eukaryota</taxon>
        <taxon>Metazoa</taxon>
        <taxon>Chordata</taxon>
        <taxon>Craniata</taxon>
        <taxon>Vertebrata</taxon>
        <taxon>Euteleostomi</taxon>
        <taxon>Mammalia</taxon>
        <taxon>Eutheria</taxon>
        <taxon>Laurasiatheria</taxon>
        <taxon>Artiodactyla</taxon>
        <taxon>Ruminantia</taxon>
        <taxon>Pecora</taxon>
        <taxon>Bovidae</taxon>
        <taxon>Bovinae</taxon>
        <taxon>Bos</taxon>
    </lineage>
</organism>
<evidence type="ECO:0000256" key="1">
    <source>
        <dbReference type="SAM" id="MobiDB-lite"/>
    </source>
</evidence>
<dbReference type="Pfam" id="PF15692">
    <property type="entry name" value="NKAP"/>
    <property type="match status" value="1"/>
</dbReference>
<dbReference type="STRING" id="9913.ENSBTAP00000042601"/>
<feature type="compositionally biased region" description="Basic residues" evidence="1">
    <location>
        <begin position="233"/>
        <end position="243"/>
    </location>
</feature>
<feature type="region of interest" description="Disordered" evidence="1">
    <location>
        <begin position="99"/>
        <end position="247"/>
    </location>
</feature>
<dbReference type="VGNC" id="VGNC:54230">
    <property type="gene designation" value="NKAPL"/>
</dbReference>
<name>A7E308_BOVIN</name>
<proteinExistence type="evidence at transcript level"/>
<reference evidence="2" key="1">
    <citation type="submission" date="2007-08" db="EMBL/GenBank/DDBJ databases">
        <authorList>
            <person name="Moore S."/>
            <person name="Alexander L."/>
            <person name="Brownstein M."/>
            <person name="Guan L."/>
            <person name="Lobo S."/>
            <person name="Meng Y."/>
            <person name="Tanaguchi M."/>
            <person name="Wang Z."/>
            <person name="Yu J."/>
            <person name="Prange C."/>
            <person name="Schreiber K."/>
            <person name="Shenmen C."/>
            <person name="Wagner L."/>
            <person name="Bala M."/>
            <person name="Barbazuk S."/>
            <person name="Barber S."/>
            <person name="Babakaiff R."/>
            <person name="Beland J."/>
            <person name="Chun E."/>
            <person name="Del Rio L."/>
            <person name="Gibson S."/>
            <person name="Hanson R."/>
            <person name="Kirkpatrick R."/>
            <person name="Liu J."/>
            <person name="Matsuo C."/>
            <person name="Mayo M."/>
            <person name="Santos R.R."/>
            <person name="Stott J."/>
            <person name="Tsai M."/>
            <person name="Wong D."/>
            <person name="Siddiqui A."/>
            <person name="Holt R."/>
            <person name="Jones S.J."/>
            <person name="Marra M.A."/>
        </authorList>
    </citation>
    <scope>NUCLEOTIDE SEQUENCE</scope>
    <source>
        <strain evidence="2">L1 Hereford</strain>
        <tissue evidence="2">Fetal skin</tissue>
    </source>
</reference>
<dbReference type="OrthoDB" id="273141at2759"/>
<dbReference type="OMA" id="NSHNSWF"/>
<gene>
    <name evidence="2 3" type="primary">NKAPL</name>
</gene>
<protein>
    <submittedName>
        <fullName evidence="2">NKAPL protein</fullName>
    </submittedName>
</protein>
<evidence type="ECO:0000313" key="3">
    <source>
        <dbReference type="VGNC" id="VGNC:54230"/>
    </source>
</evidence>
<dbReference type="KEGG" id="bta:515716"/>
<accession>A7E308</accession>
<dbReference type="VEuPathDB" id="HostDB:ENSBTAG00000031871"/>
<dbReference type="PaxDb" id="9913-ENSBTAP00000042601"/>
<dbReference type="HOGENOM" id="CLU_1019246_0_0_1"/>
<evidence type="ECO:0000313" key="2">
    <source>
        <dbReference type="EMBL" id="AAI51650.1"/>
    </source>
</evidence>
<dbReference type="PANTHER" id="PTHR13087">
    <property type="entry name" value="NF-KAPPA B ACTIVATING PROTEIN"/>
    <property type="match status" value="1"/>
</dbReference>
<dbReference type="InterPro" id="IPR040466">
    <property type="entry name" value="NKAP"/>
</dbReference>
<dbReference type="AlphaFoldDB" id="A7E308"/>
<feature type="compositionally biased region" description="Low complexity" evidence="1">
    <location>
        <begin position="24"/>
        <end position="33"/>
    </location>
</feature>
<dbReference type="Bgee" id="ENSBTAG00000031871">
    <property type="expression patterns" value="Expressed in spermatocyte and 99 other cell types or tissues"/>
</dbReference>
<dbReference type="PANTHER" id="PTHR13087:SF3">
    <property type="entry name" value="NKAP-LIKE PROTEIN"/>
    <property type="match status" value="1"/>
</dbReference>
<dbReference type="eggNOG" id="KOG2812">
    <property type="taxonomic scope" value="Eukaryota"/>
</dbReference>
<feature type="compositionally biased region" description="Basic residues" evidence="1">
    <location>
        <begin position="175"/>
        <end position="195"/>
    </location>
</feature>
<dbReference type="EMBL" id="BC151649">
    <property type="protein sequence ID" value="AAI51650.1"/>
    <property type="molecule type" value="mRNA"/>
</dbReference>
<feature type="region of interest" description="Disordered" evidence="1">
    <location>
        <begin position="1"/>
        <end position="81"/>
    </location>
</feature>